<feature type="domain" description="Endonuclease/exonuclease/phosphatase" evidence="4">
    <location>
        <begin position="29"/>
        <end position="240"/>
    </location>
</feature>
<dbReference type="GO" id="GO:0006506">
    <property type="term" value="P:GPI anchor biosynthetic process"/>
    <property type="evidence" value="ECO:0007669"/>
    <property type="project" value="TreeGrafter"/>
</dbReference>
<keyword evidence="6" id="KW-0540">Nuclease</keyword>
<accession>A0A6H9QE96</accession>
<dbReference type="RefSeq" id="WP_130056763.1">
    <property type="nucleotide sequence ID" value="NZ_RCXH01000004.1"/>
</dbReference>
<keyword evidence="6" id="KW-0255">Endonuclease</keyword>
<dbReference type="Pfam" id="PF00149">
    <property type="entry name" value="Metallophos"/>
    <property type="match status" value="1"/>
</dbReference>
<dbReference type="Proteomes" id="UP000427825">
    <property type="component" value="Unassembled WGS sequence"/>
</dbReference>
<feature type="domain" description="Calcineurin-like phosphoesterase" evidence="3">
    <location>
        <begin position="367"/>
        <end position="557"/>
    </location>
</feature>
<dbReference type="SUPFAM" id="SSF56219">
    <property type="entry name" value="DNase I-like"/>
    <property type="match status" value="1"/>
</dbReference>
<evidence type="ECO:0000256" key="1">
    <source>
        <dbReference type="ARBA" id="ARBA00022729"/>
    </source>
</evidence>
<feature type="domain" description="Purple acid phosphatase N-terminal" evidence="5">
    <location>
        <begin position="267"/>
        <end position="333"/>
    </location>
</feature>
<organism evidence="6 7">
    <name type="scientific">Bacteroides caccae</name>
    <dbReference type="NCBI Taxonomy" id="47678"/>
    <lineage>
        <taxon>Bacteria</taxon>
        <taxon>Pseudomonadati</taxon>
        <taxon>Bacteroidota</taxon>
        <taxon>Bacteroidia</taxon>
        <taxon>Bacteroidales</taxon>
        <taxon>Bacteroidaceae</taxon>
        <taxon>Bacteroides</taxon>
    </lineage>
</organism>
<dbReference type="InterPro" id="IPR008963">
    <property type="entry name" value="Purple_acid_Pase-like_N"/>
</dbReference>
<dbReference type="InterPro" id="IPR051916">
    <property type="entry name" value="GPI-anchor_lipid_remodeler"/>
</dbReference>
<dbReference type="InterPro" id="IPR005135">
    <property type="entry name" value="Endo/exonuclease/phosphatase"/>
</dbReference>
<keyword evidence="1 2" id="KW-0732">Signal</keyword>
<evidence type="ECO:0000259" key="3">
    <source>
        <dbReference type="Pfam" id="PF00149"/>
    </source>
</evidence>
<dbReference type="EMBL" id="VVYJ01000004">
    <property type="protein sequence ID" value="KAA5477671.1"/>
    <property type="molecule type" value="Genomic_DNA"/>
</dbReference>
<dbReference type="GO" id="GO:0046872">
    <property type="term" value="F:metal ion binding"/>
    <property type="evidence" value="ECO:0007669"/>
    <property type="project" value="InterPro"/>
</dbReference>
<dbReference type="Gene3D" id="3.60.10.10">
    <property type="entry name" value="Endonuclease/exonuclease/phosphatase"/>
    <property type="match status" value="1"/>
</dbReference>
<dbReference type="Pfam" id="PF03372">
    <property type="entry name" value="Exo_endo_phos"/>
    <property type="match status" value="1"/>
</dbReference>
<dbReference type="SUPFAM" id="SSF56300">
    <property type="entry name" value="Metallo-dependent phosphatases"/>
    <property type="match status" value="1"/>
</dbReference>
<feature type="signal peptide" evidence="2">
    <location>
        <begin position="1"/>
        <end position="22"/>
    </location>
</feature>
<dbReference type="InterPro" id="IPR036691">
    <property type="entry name" value="Endo/exonu/phosph_ase_sf"/>
</dbReference>
<protein>
    <submittedName>
        <fullName evidence="6">Endonuclease</fullName>
    </submittedName>
</protein>
<dbReference type="InterPro" id="IPR004843">
    <property type="entry name" value="Calcineurin-like_PHP"/>
</dbReference>
<proteinExistence type="predicted"/>
<name>A0A6H9QE96_9BACE</name>
<comment type="caution">
    <text evidence="6">The sequence shown here is derived from an EMBL/GenBank/DDBJ whole genome shotgun (WGS) entry which is preliminary data.</text>
</comment>
<reference evidence="6 7" key="1">
    <citation type="journal article" date="2019" name="Nat. Med.">
        <title>A library of human gut bacterial isolates paired with longitudinal multiomics data enables mechanistic microbiome research.</title>
        <authorList>
            <person name="Poyet M."/>
            <person name="Groussin M."/>
            <person name="Gibbons S.M."/>
            <person name="Avila-Pacheco J."/>
            <person name="Jiang X."/>
            <person name="Kearney S.M."/>
            <person name="Perrotta A.R."/>
            <person name="Berdy B."/>
            <person name="Zhao S."/>
            <person name="Lieberman T.D."/>
            <person name="Swanson P.K."/>
            <person name="Smith M."/>
            <person name="Roesemann S."/>
            <person name="Alexander J.E."/>
            <person name="Rich S.A."/>
            <person name="Livny J."/>
            <person name="Vlamakis H."/>
            <person name="Clish C."/>
            <person name="Bullock K."/>
            <person name="Deik A."/>
            <person name="Scott J."/>
            <person name="Pierce K.A."/>
            <person name="Xavier R.J."/>
            <person name="Alm E.J."/>
        </authorList>
    </citation>
    <scope>NUCLEOTIDE SEQUENCE [LARGE SCALE GENOMIC DNA]</scope>
    <source>
        <strain evidence="6 7">BIOML-A25</strain>
    </source>
</reference>
<dbReference type="AlphaFoldDB" id="A0A6H9QE96"/>
<dbReference type="PANTHER" id="PTHR14859:SF15">
    <property type="entry name" value="ENDONUCLEASE_EXONUCLEASE_PHOSPHATASE DOMAIN-CONTAINING PROTEIN"/>
    <property type="match status" value="1"/>
</dbReference>
<dbReference type="SUPFAM" id="SSF49363">
    <property type="entry name" value="Purple acid phosphatase, N-terminal domain"/>
    <property type="match status" value="1"/>
</dbReference>
<dbReference type="InterPro" id="IPR029052">
    <property type="entry name" value="Metallo-depent_PP-like"/>
</dbReference>
<keyword evidence="6" id="KW-0378">Hydrolase</keyword>
<evidence type="ECO:0000256" key="2">
    <source>
        <dbReference type="SAM" id="SignalP"/>
    </source>
</evidence>
<dbReference type="PANTHER" id="PTHR14859">
    <property type="entry name" value="CALCOFLUOR WHITE HYPERSENSITIVE PROTEIN PRECURSOR"/>
    <property type="match status" value="1"/>
</dbReference>
<dbReference type="InterPro" id="IPR015914">
    <property type="entry name" value="PAPs_N"/>
</dbReference>
<dbReference type="GO" id="GO:0016020">
    <property type="term" value="C:membrane"/>
    <property type="evidence" value="ECO:0007669"/>
    <property type="project" value="GOC"/>
</dbReference>
<gene>
    <name evidence="6" type="ORF">F2Y39_08635</name>
</gene>
<dbReference type="GO" id="GO:0004519">
    <property type="term" value="F:endonuclease activity"/>
    <property type="evidence" value="ECO:0007669"/>
    <property type="project" value="UniProtKB-KW"/>
</dbReference>
<evidence type="ECO:0000259" key="4">
    <source>
        <dbReference type="Pfam" id="PF03372"/>
    </source>
</evidence>
<evidence type="ECO:0000313" key="7">
    <source>
        <dbReference type="Proteomes" id="UP000427825"/>
    </source>
</evidence>
<dbReference type="Gene3D" id="3.60.21.10">
    <property type="match status" value="1"/>
</dbReference>
<dbReference type="GO" id="GO:0003993">
    <property type="term" value="F:acid phosphatase activity"/>
    <property type="evidence" value="ECO:0007669"/>
    <property type="project" value="InterPro"/>
</dbReference>
<evidence type="ECO:0000259" key="5">
    <source>
        <dbReference type="Pfam" id="PF16656"/>
    </source>
</evidence>
<dbReference type="Gene3D" id="2.60.40.380">
    <property type="entry name" value="Purple acid phosphatase-like, N-terminal"/>
    <property type="match status" value="1"/>
</dbReference>
<feature type="chain" id="PRO_5026335587" evidence="2">
    <location>
        <begin position="23"/>
        <end position="611"/>
    </location>
</feature>
<sequence length="611" mass="69309">MRNMKKNLLFIFAALFTFSAQAQNTLKLMSYNIKNANGMDNVCNFQRIANVINNASPDVVAIQEVDSMTNRSGQKYVLGEIADRTQMHGYFAPAIDYDGGKYGIGLLTKQVPLRLQTLPLPGREEARTLILAEFADYIYCCTHMSLTEEDRMKSLELVKAFTSSSTKPLFLAGDMNAEPESGFIKELQKDFQILSNPKQHTFPAPDPKETIDYIATLKQNAKGFAVISAKVINEPMASDHRPILVELRTAEKADKIFRMKPYLQNPVGNGITVMWETTVPAYCWVEYGTDTTQLKRARTIVDGQVVCNNYLHKIRIDGLQPGQKYYYRVCSQEILLYQAYKKVFGNTAQSAFSEFTLPATDTDSFTAVVFNDLHQHTQTFRSLCQQIKNVNYDFVVFNGDCVDDPVDHNQATSFISELTEGVCGDRIPTFFMRGNHEIRNAYSIGLRDHYDYVGDRTYGSFNWGDTRIVMLDCGEDKPDDHWVYYGLNDFTQLRNEQVDFLKKELSSKEFKKAGKRVLIHHIPLYGNDGKNLCANLWTKLLEKAPFNISLNAHTHKYAYHPKGELGNNYPVIIGGGYKMDGATVMILEKKKDELRVKVLNAKGKILLDITV</sequence>
<evidence type="ECO:0000313" key="6">
    <source>
        <dbReference type="EMBL" id="KAA5477671.1"/>
    </source>
</evidence>
<dbReference type="Pfam" id="PF16656">
    <property type="entry name" value="Pur_ac_phosph_N"/>
    <property type="match status" value="1"/>
</dbReference>